<dbReference type="Proteomes" id="UP000218811">
    <property type="component" value="Unassembled WGS sequence"/>
</dbReference>
<protein>
    <submittedName>
        <fullName evidence="1">Uncharacterized protein</fullName>
    </submittedName>
</protein>
<gene>
    <name evidence="1" type="ORF">WOLCODRAFT_17950</name>
</gene>
<sequence>MGVQSFRDLLPGATQDDKQRALMLAVVQQFHVVEEEYRMRFCELADERHMITDMFEHFLPQVAFDVEAAYMHRDADGSAKREREEEEWEEGVHPQVDIEVKDGHMSVKVVWVVIDAMMRSLCLRSDEQGSSLSPRHHYTVLHEPEGELPTAEVEHDEEIKPGLSEASQEEDVQPGFVVSVGTFEDEEPEVKQEEELLPNRYNSNEWLYCNSSAICPYMDNHTGIKDKDEAEDTYRGPNMNTDNWLYSPGYSVSDKEIIGESSAERGQVSDDDKDMASLICCYLHVHNPYIMLSDMETMHIDHEAYLGMDFDSYLMSPVVSSDVSSIQTPLASFPLLPALPSWSPQGPASNPNVEMAYCPHHLFNHYPSALPTIHAPLPMVTLPPFNQVQVVPMPSPPPALPPFVYGAHNPMPLAALCPLVVVPRQAQCGHSMDTPPYVHPTISAHQAWA</sequence>
<reference evidence="1 2" key="1">
    <citation type="journal article" date="2012" name="Science">
        <title>The Paleozoic origin of enzymatic lignin decomposition reconstructed from 31 fungal genomes.</title>
        <authorList>
            <person name="Floudas D."/>
            <person name="Binder M."/>
            <person name="Riley R."/>
            <person name="Barry K."/>
            <person name="Blanchette R.A."/>
            <person name="Henrissat B."/>
            <person name="Martinez A.T."/>
            <person name="Otillar R."/>
            <person name="Spatafora J.W."/>
            <person name="Yadav J.S."/>
            <person name="Aerts A."/>
            <person name="Benoit I."/>
            <person name="Boyd A."/>
            <person name="Carlson A."/>
            <person name="Copeland A."/>
            <person name="Coutinho P.M."/>
            <person name="de Vries R.P."/>
            <person name="Ferreira P."/>
            <person name="Findley K."/>
            <person name="Foster B."/>
            <person name="Gaskell J."/>
            <person name="Glotzer D."/>
            <person name="Gorecki P."/>
            <person name="Heitman J."/>
            <person name="Hesse C."/>
            <person name="Hori C."/>
            <person name="Igarashi K."/>
            <person name="Jurgens J.A."/>
            <person name="Kallen N."/>
            <person name="Kersten P."/>
            <person name="Kohler A."/>
            <person name="Kuees U."/>
            <person name="Kumar T.K.A."/>
            <person name="Kuo A."/>
            <person name="LaButti K."/>
            <person name="Larrondo L.F."/>
            <person name="Lindquist E."/>
            <person name="Ling A."/>
            <person name="Lombard V."/>
            <person name="Lucas S."/>
            <person name="Lundell T."/>
            <person name="Martin R."/>
            <person name="McLaughlin D.J."/>
            <person name="Morgenstern I."/>
            <person name="Morin E."/>
            <person name="Murat C."/>
            <person name="Nagy L.G."/>
            <person name="Nolan M."/>
            <person name="Ohm R.A."/>
            <person name="Patyshakuliyeva A."/>
            <person name="Rokas A."/>
            <person name="Ruiz-Duenas F.J."/>
            <person name="Sabat G."/>
            <person name="Salamov A."/>
            <person name="Samejima M."/>
            <person name="Schmutz J."/>
            <person name="Slot J.C."/>
            <person name="St John F."/>
            <person name="Stenlid J."/>
            <person name="Sun H."/>
            <person name="Sun S."/>
            <person name="Syed K."/>
            <person name="Tsang A."/>
            <person name="Wiebenga A."/>
            <person name="Young D."/>
            <person name="Pisabarro A."/>
            <person name="Eastwood D.C."/>
            <person name="Martin F."/>
            <person name="Cullen D."/>
            <person name="Grigoriev I.V."/>
            <person name="Hibbett D.S."/>
        </authorList>
    </citation>
    <scope>NUCLEOTIDE SEQUENCE [LARGE SCALE GENOMIC DNA]</scope>
    <source>
        <strain evidence="1 2">MD-104</strain>
    </source>
</reference>
<accession>A0A2H3JV86</accession>
<dbReference type="EMBL" id="KB468135">
    <property type="protein sequence ID" value="PCH42819.1"/>
    <property type="molecule type" value="Genomic_DNA"/>
</dbReference>
<name>A0A2H3JV86_WOLCO</name>
<evidence type="ECO:0000313" key="1">
    <source>
        <dbReference type="EMBL" id="PCH42819.1"/>
    </source>
</evidence>
<keyword evidence="2" id="KW-1185">Reference proteome</keyword>
<proteinExistence type="predicted"/>
<dbReference type="AlphaFoldDB" id="A0A2H3JV86"/>
<organism evidence="1 2">
    <name type="scientific">Wolfiporia cocos (strain MD-104)</name>
    <name type="common">Brown rot fungus</name>
    <dbReference type="NCBI Taxonomy" id="742152"/>
    <lineage>
        <taxon>Eukaryota</taxon>
        <taxon>Fungi</taxon>
        <taxon>Dikarya</taxon>
        <taxon>Basidiomycota</taxon>
        <taxon>Agaricomycotina</taxon>
        <taxon>Agaricomycetes</taxon>
        <taxon>Polyporales</taxon>
        <taxon>Phaeolaceae</taxon>
        <taxon>Wolfiporia</taxon>
    </lineage>
</organism>
<evidence type="ECO:0000313" key="2">
    <source>
        <dbReference type="Proteomes" id="UP000218811"/>
    </source>
</evidence>